<dbReference type="EMBL" id="AGVV01000085">
    <property type="protein sequence ID" value="EHK74506.1"/>
    <property type="molecule type" value="Genomic_DNA"/>
</dbReference>
<evidence type="ECO:0000313" key="2">
    <source>
        <dbReference type="Proteomes" id="UP000004038"/>
    </source>
</evidence>
<evidence type="ECO:0000313" key="1">
    <source>
        <dbReference type="EMBL" id="EHK74506.1"/>
    </source>
</evidence>
<gene>
    <name evidence="1" type="ORF">SM0020_28480</name>
</gene>
<proteinExistence type="predicted"/>
<sequence length="69" mass="7633">MVLTRGDSRSAVMVLQQTLNCWQRCLMNSFCWSRVDAFSRTGLIGAACLMSTRIMTRFGSPVSRALTAA</sequence>
<dbReference type="Proteomes" id="UP000004038">
    <property type="component" value="Unassembled WGS sequence"/>
</dbReference>
<name>H0G859_RHIML</name>
<dbReference type="AlphaFoldDB" id="H0G859"/>
<accession>H0G859</accession>
<reference evidence="1 2" key="1">
    <citation type="journal article" date="2012" name="J. Bacteriol.">
        <title>Draft Genome Sequence of Sinorhizobium meliloti CCNWSX0020, a Nitrogen-Fixing Symbiont with Copper Tolerance Capability Isolated from Lead-Zinc Mine Tailings.</title>
        <authorList>
            <person name="Li Z."/>
            <person name="Ma Z."/>
            <person name="Hao X."/>
            <person name="Wei G."/>
        </authorList>
    </citation>
    <scope>NUCLEOTIDE SEQUENCE [LARGE SCALE GENOMIC DNA]</scope>
    <source>
        <strain evidence="1 2">CCNWSX0020</strain>
    </source>
</reference>
<protein>
    <submittedName>
        <fullName evidence="1">Uncharacterized protein</fullName>
    </submittedName>
</protein>
<organism evidence="1 2">
    <name type="scientific">Sinorhizobium meliloti CCNWSX0020</name>
    <dbReference type="NCBI Taxonomy" id="1107881"/>
    <lineage>
        <taxon>Bacteria</taxon>
        <taxon>Pseudomonadati</taxon>
        <taxon>Pseudomonadota</taxon>
        <taxon>Alphaproteobacteria</taxon>
        <taxon>Hyphomicrobiales</taxon>
        <taxon>Rhizobiaceae</taxon>
        <taxon>Sinorhizobium/Ensifer group</taxon>
        <taxon>Sinorhizobium</taxon>
    </lineage>
</organism>